<dbReference type="EMBL" id="JBHSZO010000028">
    <property type="protein sequence ID" value="MFC7220070.1"/>
    <property type="molecule type" value="Genomic_DNA"/>
</dbReference>
<protein>
    <submittedName>
        <fullName evidence="1">Uncharacterized protein</fullName>
    </submittedName>
</protein>
<evidence type="ECO:0000313" key="2">
    <source>
        <dbReference type="Proteomes" id="UP001596413"/>
    </source>
</evidence>
<accession>A0ABW2GH80</accession>
<gene>
    <name evidence="1" type="ORF">ACFQLX_18145</name>
</gene>
<evidence type="ECO:0000313" key="1">
    <source>
        <dbReference type="EMBL" id="MFC7220070.1"/>
    </source>
</evidence>
<sequence>MRIALSVEGGRDDELEALELAVAEELREEGVRTARSTGEVEPGALGAEEILLFVGTNVLLPVTLTALYDYVKARLRGPQHAGLRFHLVRTDLPDGTRRIELTAEGEAQDVAAVLKELQ</sequence>
<name>A0ABW2GH80_9ACTN</name>
<comment type="caution">
    <text evidence="1">The sequence shown here is derived from an EMBL/GenBank/DDBJ whole genome shotgun (WGS) entry which is preliminary data.</text>
</comment>
<reference evidence="2" key="1">
    <citation type="journal article" date="2019" name="Int. J. Syst. Evol. Microbiol.">
        <title>The Global Catalogue of Microorganisms (GCM) 10K type strain sequencing project: providing services to taxonomists for standard genome sequencing and annotation.</title>
        <authorList>
            <consortium name="The Broad Institute Genomics Platform"/>
            <consortium name="The Broad Institute Genome Sequencing Center for Infectious Disease"/>
            <person name="Wu L."/>
            <person name="Ma J."/>
        </authorList>
    </citation>
    <scope>NUCLEOTIDE SEQUENCE [LARGE SCALE GENOMIC DNA]</scope>
    <source>
        <strain evidence="2">CGMCC 1.13681</strain>
    </source>
</reference>
<dbReference type="Proteomes" id="UP001596413">
    <property type="component" value="Unassembled WGS sequence"/>
</dbReference>
<dbReference type="RefSeq" id="WP_386416466.1">
    <property type="nucleotide sequence ID" value="NZ_JBHSZO010000028.1"/>
</dbReference>
<organism evidence="1 2">
    <name type="scientific">Streptomyces polyrhachis</name>
    <dbReference type="NCBI Taxonomy" id="1282885"/>
    <lineage>
        <taxon>Bacteria</taxon>
        <taxon>Bacillati</taxon>
        <taxon>Actinomycetota</taxon>
        <taxon>Actinomycetes</taxon>
        <taxon>Kitasatosporales</taxon>
        <taxon>Streptomycetaceae</taxon>
        <taxon>Streptomyces</taxon>
    </lineage>
</organism>
<proteinExistence type="predicted"/>
<keyword evidence="2" id="KW-1185">Reference proteome</keyword>